<protein>
    <submittedName>
        <fullName evidence="1">Uncharacterized protein</fullName>
    </submittedName>
</protein>
<organism evidence="1">
    <name type="scientific">marine metagenome</name>
    <dbReference type="NCBI Taxonomy" id="408172"/>
    <lineage>
        <taxon>unclassified sequences</taxon>
        <taxon>metagenomes</taxon>
        <taxon>ecological metagenomes</taxon>
    </lineage>
</organism>
<gene>
    <name evidence="1" type="ORF">METZ01_LOCUS187363</name>
</gene>
<dbReference type="AlphaFoldDB" id="A0A382D8R5"/>
<proteinExistence type="predicted"/>
<evidence type="ECO:0000313" key="1">
    <source>
        <dbReference type="EMBL" id="SVB34509.1"/>
    </source>
</evidence>
<accession>A0A382D8R5</accession>
<reference evidence="1" key="1">
    <citation type="submission" date="2018-05" db="EMBL/GenBank/DDBJ databases">
        <authorList>
            <person name="Lanie J.A."/>
            <person name="Ng W.-L."/>
            <person name="Kazmierczak K.M."/>
            <person name="Andrzejewski T.M."/>
            <person name="Davidsen T.M."/>
            <person name="Wayne K.J."/>
            <person name="Tettelin H."/>
            <person name="Glass J.I."/>
            <person name="Rusch D."/>
            <person name="Podicherti R."/>
            <person name="Tsui H.-C.T."/>
            <person name="Winkler M.E."/>
        </authorList>
    </citation>
    <scope>NUCLEOTIDE SEQUENCE</scope>
</reference>
<dbReference type="EMBL" id="UINC01038065">
    <property type="protein sequence ID" value="SVB34509.1"/>
    <property type="molecule type" value="Genomic_DNA"/>
</dbReference>
<name>A0A382D8R5_9ZZZZ</name>
<sequence>MSINAQPFQPQFKLIGNLAEDQVLVYDTSEGAFVNSTASGGSGASGYDAVANMGTGTALYFGDAGTTLQLKTIIGGTDITITDNGSGGLIVASTSTDTVQDGTNLGSGTGIFDSKDGTTHALKFKSLAVGAGLTLTDDGAGTLTLVNTNAAGTTDADLTLSNLSDNATARTNLGVYSKTESDSMYHKHDDAFVPSANNVHDIGSPTLKYNDIYAETFQGTAVLADNLTTAGTTGQVLTYNGSTWVAADTSGGTLLGLADVSTVAPNDGQHLVWNSTTSLWTPSASGAGGGGYQDSDARNAISVSGDLSYNATTGVISYTTPTDTDTTYTAGTGLTLVGTV</sequence>
<feature type="non-terminal residue" evidence="1">
    <location>
        <position position="340"/>
    </location>
</feature>